<reference evidence="1 2" key="1">
    <citation type="submission" date="2018-06" db="EMBL/GenBank/DDBJ databases">
        <authorList>
            <consortium name="Pathogen Informatics"/>
            <person name="Doyle S."/>
        </authorList>
    </citation>
    <scope>NUCLEOTIDE SEQUENCE [LARGE SCALE GENOMIC DNA]</scope>
    <source>
        <strain evidence="1 2">NCTC10738</strain>
    </source>
</reference>
<keyword evidence="2" id="KW-1185">Reference proteome</keyword>
<gene>
    <name evidence="1" type="ORF">NCTC10738_02336</name>
</gene>
<evidence type="ECO:0000313" key="1">
    <source>
        <dbReference type="EMBL" id="SUI75362.1"/>
    </source>
</evidence>
<name>A0A380A6K5_9GAMM</name>
<sequence length="587" mass="65892">MTAAKWILHSPKQTGAPQLQLLTPLADGRQQLLWQYELPQAEDEVVLSAFYSDSEFVVATCSGQIYTGDIETGPRLMVNLPNVGIYGHGWLDKDRGEFWYVAEQPRGDDEYPCLLGWSLADWRPIKDICLPEYLDNRRLGSTMVRRRDGCFLFYERKFGSLAQREHGFWCTNVVDGQSQFHRIEGKPLLKARRYPSIHLCPERQLALLPVSECLLDESGDSPRIGLQLQLVALESLDVLWQQPVFWFDSHDGLLDPDEFSTLLESLRSGEDACDEEELTDALESLSDGLSGIRLCRDEAAFWLRLRSGELIKGYLAPEEHFRLKALSPRYCANECPLPGDEANPFALVAFDHYDYQLTSPTANRLLLVGFEIYALDTSTVTPMLPGDADCQSLPCYFWPKPELVMSEQQSLAHGEAGLNIIEADYLELGECLLASAKEMVSRLADLPNSAKGERLEWRFNDRNGSEWTEAQFVAALIVVPGGAELLAEAVEKLLAYPDAASLRSGADKSALSDTVLALAGDDIAYLPLLARYFNMLADGPGAAFHQQHSVPLIQRRHGQGLLKHRQYRRFVQNLPWPISPPDCKSQE</sequence>
<dbReference type="RefSeq" id="WP_115389742.1">
    <property type="nucleotide sequence ID" value="NZ_CP047422.1"/>
</dbReference>
<dbReference type="Proteomes" id="UP000254069">
    <property type="component" value="Unassembled WGS sequence"/>
</dbReference>
<proteinExistence type="predicted"/>
<accession>A0A380A6K5</accession>
<protein>
    <submittedName>
        <fullName evidence="1">Uncharacterized protein</fullName>
    </submittedName>
</protein>
<dbReference type="AlphaFoldDB" id="A0A380A6K5"/>
<organism evidence="1 2">
    <name type="scientific">Shewanella algae</name>
    <dbReference type="NCBI Taxonomy" id="38313"/>
    <lineage>
        <taxon>Bacteria</taxon>
        <taxon>Pseudomonadati</taxon>
        <taxon>Pseudomonadota</taxon>
        <taxon>Gammaproteobacteria</taxon>
        <taxon>Alteromonadales</taxon>
        <taxon>Shewanellaceae</taxon>
        <taxon>Shewanella</taxon>
    </lineage>
</organism>
<dbReference type="EMBL" id="UGYO01000001">
    <property type="protein sequence ID" value="SUI75362.1"/>
    <property type="molecule type" value="Genomic_DNA"/>
</dbReference>
<evidence type="ECO:0000313" key="2">
    <source>
        <dbReference type="Proteomes" id="UP000254069"/>
    </source>
</evidence>